<evidence type="ECO:0000313" key="4">
    <source>
        <dbReference type="EMBL" id="GIU46410.1"/>
    </source>
</evidence>
<keyword evidence="1" id="KW-0808">Transferase</keyword>
<dbReference type="InterPro" id="IPR050832">
    <property type="entry name" value="Bact_Acetyltransf"/>
</dbReference>
<sequence length="153" mass="17311">MKLVLLADNDSAIPQIAKWYNDEWGSIGEGRSTQELQLKLKAYLNHDKLPLIILAQDGDELLGEAQLRFHEMDIYPEREHWLGGVYVASQHRGKGIANNLVNAIIDKAKEIGVNSINLQTQDFTGGLYTRLGWQPVEQVTYHGIKVQVMERSL</sequence>
<dbReference type="PANTHER" id="PTHR43877">
    <property type="entry name" value="AMINOALKYLPHOSPHONATE N-ACETYLTRANSFERASE-RELATED-RELATED"/>
    <property type="match status" value="1"/>
</dbReference>
<dbReference type="Pfam" id="PF00583">
    <property type="entry name" value="Acetyltransf_1"/>
    <property type="match status" value="1"/>
</dbReference>
<organism evidence="4 5">
    <name type="scientific">Shewanella sairae</name>
    <dbReference type="NCBI Taxonomy" id="190310"/>
    <lineage>
        <taxon>Bacteria</taxon>
        <taxon>Pseudomonadati</taxon>
        <taxon>Pseudomonadota</taxon>
        <taxon>Gammaproteobacteria</taxon>
        <taxon>Alteromonadales</taxon>
        <taxon>Shewanellaceae</taxon>
        <taxon>Shewanella</taxon>
    </lineage>
</organism>
<keyword evidence="5" id="KW-1185">Reference proteome</keyword>
<reference evidence="4" key="1">
    <citation type="submission" date="2021-05" db="EMBL/GenBank/DDBJ databases">
        <title>Molecular characterization for Shewanella algae harboring chromosomal blaOXA-55-like strains isolated from clinical and environment sample.</title>
        <authorList>
            <person name="Ohama Y."/>
            <person name="Aoki K."/>
            <person name="Harada S."/>
            <person name="Moriya K."/>
            <person name="Ishii Y."/>
            <person name="Tateda K."/>
        </authorList>
    </citation>
    <scope>NUCLEOTIDE SEQUENCE</scope>
    <source>
        <strain evidence="4">JCM 11563</strain>
    </source>
</reference>
<dbReference type="EMBL" id="BPEY01000036">
    <property type="protein sequence ID" value="GIU46410.1"/>
    <property type="molecule type" value="Genomic_DNA"/>
</dbReference>
<feature type="domain" description="N-acetyltransferase" evidence="3">
    <location>
        <begin position="1"/>
        <end position="153"/>
    </location>
</feature>
<evidence type="ECO:0000256" key="1">
    <source>
        <dbReference type="ARBA" id="ARBA00022679"/>
    </source>
</evidence>
<dbReference type="InterPro" id="IPR000182">
    <property type="entry name" value="GNAT_dom"/>
</dbReference>
<dbReference type="Proteomes" id="UP000887104">
    <property type="component" value="Unassembled WGS sequence"/>
</dbReference>
<gene>
    <name evidence="4" type="ORF">TUM4438_22130</name>
</gene>
<evidence type="ECO:0000259" key="3">
    <source>
        <dbReference type="PROSITE" id="PS51186"/>
    </source>
</evidence>
<dbReference type="InterPro" id="IPR016181">
    <property type="entry name" value="Acyl_CoA_acyltransferase"/>
</dbReference>
<dbReference type="Gene3D" id="3.40.630.30">
    <property type="match status" value="1"/>
</dbReference>
<evidence type="ECO:0000256" key="2">
    <source>
        <dbReference type="ARBA" id="ARBA00023315"/>
    </source>
</evidence>
<name>A0ABQ4PFS8_9GAMM</name>
<accession>A0ABQ4PFS8</accession>
<evidence type="ECO:0000313" key="5">
    <source>
        <dbReference type="Proteomes" id="UP000887104"/>
    </source>
</evidence>
<keyword evidence="2" id="KW-0012">Acyltransferase</keyword>
<dbReference type="RefSeq" id="WP_220781252.1">
    <property type="nucleotide sequence ID" value="NZ_BPEY01000036.1"/>
</dbReference>
<dbReference type="CDD" id="cd04301">
    <property type="entry name" value="NAT_SF"/>
    <property type="match status" value="1"/>
</dbReference>
<proteinExistence type="predicted"/>
<comment type="caution">
    <text evidence="4">The sequence shown here is derived from an EMBL/GenBank/DDBJ whole genome shotgun (WGS) entry which is preliminary data.</text>
</comment>
<dbReference type="SUPFAM" id="SSF55729">
    <property type="entry name" value="Acyl-CoA N-acyltransferases (Nat)"/>
    <property type="match status" value="1"/>
</dbReference>
<protein>
    <submittedName>
        <fullName evidence="4">N-acetyltransferase</fullName>
    </submittedName>
</protein>
<dbReference type="PROSITE" id="PS51186">
    <property type="entry name" value="GNAT"/>
    <property type="match status" value="1"/>
</dbReference>